<comment type="caution">
    <text evidence="5">The sequence shown here is derived from an EMBL/GenBank/DDBJ whole genome shotgun (WGS) entry which is preliminary data.</text>
</comment>
<dbReference type="CDD" id="cd03789">
    <property type="entry name" value="GT9_LPS_heptosyltransferase"/>
    <property type="match status" value="1"/>
</dbReference>
<organism evidence="5 6">
    <name type="scientific">Marinibaculum pumilum</name>
    <dbReference type="NCBI Taxonomy" id="1766165"/>
    <lineage>
        <taxon>Bacteria</taxon>
        <taxon>Pseudomonadati</taxon>
        <taxon>Pseudomonadota</taxon>
        <taxon>Alphaproteobacteria</taxon>
        <taxon>Rhodospirillales</taxon>
        <taxon>Rhodospirillaceae</taxon>
        <taxon>Marinibaculum</taxon>
    </lineage>
</organism>
<evidence type="ECO:0000313" key="5">
    <source>
        <dbReference type="EMBL" id="MFC3229775.1"/>
    </source>
</evidence>
<dbReference type="PANTHER" id="PTHR30160">
    <property type="entry name" value="TETRAACYLDISACCHARIDE 4'-KINASE-RELATED"/>
    <property type="match status" value="1"/>
</dbReference>
<evidence type="ECO:0000256" key="1">
    <source>
        <dbReference type="ARBA" id="ARBA00022676"/>
    </source>
</evidence>
<dbReference type="Gene3D" id="3.40.50.2000">
    <property type="entry name" value="Glycogen Phosphorylase B"/>
    <property type="match status" value="2"/>
</dbReference>
<proteinExistence type="predicted"/>
<keyword evidence="4" id="KW-1133">Transmembrane helix</keyword>
<evidence type="ECO:0000313" key="6">
    <source>
        <dbReference type="Proteomes" id="UP001595528"/>
    </source>
</evidence>
<feature type="compositionally biased region" description="Low complexity" evidence="3">
    <location>
        <begin position="407"/>
        <end position="429"/>
    </location>
</feature>
<evidence type="ECO:0000256" key="4">
    <source>
        <dbReference type="SAM" id="Phobius"/>
    </source>
</evidence>
<dbReference type="Proteomes" id="UP001595528">
    <property type="component" value="Unassembled WGS sequence"/>
</dbReference>
<evidence type="ECO:0000256" key="2">
    <source>
        <dbReference type="ARBA" id="ARBA00022679"/>
    </source>
</evidence>
<feature type="transmembrane region" description="Helical" evidence="4">
    <location>
        <begin position="38"/>
        <end position="56"/>
    </location>
</feature>
<name>A0ABV7L584_9PROT</name>
<gene>
    <name evidence="5" type="ORF">ACFOGJ_21175</name>
</gene>
<protein>
    <submittedName>
        <fullName evidence="5">Glycosyltransferase family 9 protein</fullName>
    </submittedName>
</protein>
<dbReference type="EMBL" id="JBHRTR010000034">
    <property type="protein sequence ID" value="MFC3229775.1"/>
    <property type="molecule type" value="Genomic_DNA"/>
</dbReference>
<keyword evidence="1" id="KW-0328">Glycosyltransferase</keyword>
<dbReference type="InterPro" id="IPR051199">
    <property type="entry name" value="LPS_LOS_Heptosyltrfase"/>
</dbReference>
<sequence length="429" mass="46798">MSPDTMRRIDRWVGRPLCFLLSLAARRRRGEQPRPRRLMFIALAELGALVLTYPAMQEARRRFPDAEHHFLTFAAGRQVLEIMGVPPGNIVTIRTDGLFRFVFGTLAAIWRCRRLGIDASVNFEVYARFSTILAFLSGARWRSGFHRFREEGHYIGDLLTHRAVYSPHLHAASAYLGLVAALSEPATDEPVPKAVLPDVRPMRFRFEPDPAELQALRQRLAAEGVPLDGSRKLILLNANASDLIAQRRWPVERYAELAARLLRDPSVTLGLTGSPEERPQAERLVRQIGSDRVVNLAGRTSLTGLLHLFCLADGLVTNDSGPAHFASATNIPTVVLYGPETPRIFGPIGDRQRAIWLGLACSPCVSVYNQKKSVCGDNRCMTGIGVAQVLTALQAAMGAPRGPSAPGGNLAHAAAGDAAGPANGRRAAS</sequence>
<dbReference type="PANTHER" id="PTHR30160:SF1">
    <property type="entry name" value="LIPOPOLYSACCHARIDE 1,2-N-ACETYLGLUCOSAMINETRANSFERASE-RELATED"/>
    <property type="match status" value="1"/>
</dbReference>
<dbReference type="RefSeq" id="WP_379904294.1">
    <property type="nucleotide sequence ID" value="NZ_JBHRTR010000034.1"/>
</dbReference>
<evidence type="ECO:0000256" key="3">
    <source>
        <dbReference type="SAM" id="MobiDB-lite"/>
    </source>
</evidence>
<dbReference type="InterPro" id="IPR002201">
    <property type="entry name" value="Glyco_trans_9"/>
</dbReference>
<feature type="region of interest" description="Disordered" evidence="3">
    <location>
        <begin position="404"/>
        <end position="429"/>
    </location>
</feature>
<dbReference type="Pfam" id="PF01075">
    <property type="entry name" value="Glyco_transf_9"/>
    <property type="match status" value="1"/>
</dbReference>
<dbReference type="SUPFAM" id="SSF53756">
    <property type="entry name" value="UDP-Glycosyltransferase/glycogen phosphorylase"/>
    <property type="match status" value="1"/>
</dbReference>
<keyword evidence="4" id="KW-0472">Membrane</keyword>
<keyword evidence="4" id="KW-0812">Transmembrane</keyword>
<accession>A0ABV7L584</accession>
<reference evidence="6" key="1">
    <citation type="journal article" date="2019" name="Int. J. Syst. Evol. Microbiol.">
        <title>The Global Catalogue of Microorganisms (GCM) 10K type strain sequencing project: providing services to taxonomists for standard genome sequencing and annotation.</title>
        <authorList>
            <consortium name="The Broad Institute Genomics Platform"/>
            <consortium name="The Broad Institute Genome Sequencing Center for Infectious Disease"/>
            <person name="Wu L."/>
            <person name="Ma J."/>
        </authorList>
    </citation>
    <scope>NUCLEOTIDE SEQUENCE [LARGE SCALE GENOMIC DNA]</scope>
    <source>
        <strain evidence="6">KCTC 42964</strain>
    </source>
</reference>
<keyword evidence="6" id="KW-1185">Reference proteome</keyword>
<keyword evidence="2" id="KW-0808">Transferase</keyword>